<dbReference type="InParanoid" id="A0A5R8Q7H2"/>
<evidence type="ECO:0000313" key="3">
    <source>
        <dbReference type="Proteomes" id="UP000306912"/>
    </source>
</evidence>
<dbReference type="EMBL" id="VBWP01000013">
    <property type="protein sequence ID" value="TLG71283.1"/>
    <property type="molecule type" value="Genomic_DNA"/>
</dbReference>
<name>A0A5R8Q7H2_9FIRM</name>
<reference evidence="2 3" key="1">
    <citation type="submission" date="2019-05" db="EMBL/GenBank/DDBJ databases">
        <title>Culicoidintestinum kansasii gen. nov., sp. nov. from the gastrointestinal tract of the biting midge, Culicoides sonorensis.</title>
        <authorList>
            <person name="Neupane S."/>
            <person name="Ghosh A."/>
            <person name="Gunther S."/>
            <person name="Martin K."/>
            <person name="Zurek L."/>
        </authorList>
    </citation>
    <scope>NUCLEOTIDE SEQUENCE [LARGE SCALE GENOMIC DNA]</scope>
    <source>
        <strain evidence="2 3">CS-1</strain>
    </source>
</reference>
<dbReference type="InterPro" id="IPR036390">
    <property type="entry name" value="WH_DNA-bd_sf"/>
</dbReference>
<dbReference type="Pfam" id="PF01978">
    <property type="entry name" value="TrmB"/>
    <property type="match status" value="1"/>
</dbReference>
<evidence type="ECO:0000259" key="1">
    <source>
        <dbReference type="Pfam" id="PF01978"/>
    </source>
</evidence>
<dbReference type="InterPro" id="IPR002831">
    <property type="entry name" value="Tscrpt_reg_TrmB_N"/>
</dbReference>
<feature type="domain" description="Transcription regulator TrmB N-terminal" evidence="1">
    <location>
        <begin position="17"/>
        <end position="66"/>
    </location>
</feature>
<evidence type="ECO:0000313" key="2">
    <source>
        <dbReference type="EMBL" id="TLG71283.1"/>
    </source>
</evidence>
<sequence>MQSFVIKGWSKVPKMCLTNLEIAVFFELLNNNQLHNEELAERTGKKKRSIDTAVANLYKYGLIKDTYNYRRGRDRIIRIIGVVDYTSGAIEAAFLE</sequence>
<accession>A0A5R8Q7H2</accession>
<protein>
    <recommendedName>
        <fullName evidence="1">Transcription regulator TrmB N-terminal domain-containing protein</fullName>
    </recommendedName>
</protein>
<dbReference type="InterPro" id="IPR036388">
    <property type="entry name" value="WH-like_DNA-bd_sf"/>
</dbReference>
<organism evidence="2 3">
    <name type="scientific">Culicoidibacter larvae</name>
    <dbReference type="NCBI Taxonomy" id="2579976"/>
    <lineage>
        <taxon>Bacteria</taxon>
        <taxon>Bacillati</taxon>
        <taxon>Bacillota</taxon>
        <taxon>Culicoidibacteria</taxon>
        <taxon>Culicoidibacterales</taxon>
        <taxon>Culicoidibacteraceae</taxon>
        <taxon>Culicoidibacter</taxon>
    </lineage>
</organism>
<comment type="caution">
    <text evidence="2">The sequence shown here is derived from an EMBL/GenBank/DDBJ whole genome shotgun (WGS) entry which is preliminary data.</text>
</comment>
<dbReference type="Gene3D" id="1.10.10.10">
    <property type="entry name" value="Winged helix-like DNA-binding domain superfamily/Winged helix DNA-binding domain"/>
    <property type="match status" value="1"/>
</dbReference>
<dbReference type="Proteomes" id="UP000306912">
    <property type="component" value="Unassembled WGS sequence"/>
</dbReference>
<dbReference type="AlphaFoldDB" id="A0A5R8Q7H2"/>
<gene>
    <name evidence="2" type="ORF">FEZ08_11070</name>
</gene>
<dbReference type="SUPFAM" id="SSF46785">
    <property type="entry name" value="Winged helix' DNA-binding domain"/>
    <property type="match status" value="1"/>
</dbReference>
<keyword evidence="3" id="KW-1185">Reference proteome</keyword>
<proteinExistence type="predicted"/>